<gene>
    <name evidence="2" type="ORF">JI741_07435</name>
</gene>
<dbReference type="EMBL" id="JAERRB010000002">
    <property type="protein sequence ID" value="MBL0741047.1"/>
    <property type="molecule type" value="Genomic_DNA"/>
</dbReference>
<feature type="transmembrane region" description="Helical" evidence="1">
    <location>
        <begin position="6"/>
        <end position="25"/>
    </location>
</feature>
<name>A0ABS1KP57_9BACT</name>
<evidence type="ECO:0000256" key="1">
    <source>
        <dbReference type="SAM" id="Phobius"/>
    </source>
</evidence>
<organism evidence="2 3">
    <name type="scientific">Chryseolinea lacunae</name>
    <dbReference type="NCBI Taxonomy" id="2801331"/>
    <lineage>
        <taxon>Bacteria</taxon>
        <taxon>Pseudomonadati</taxon>
        <taxon>Bacteroidota</taxon>
        <taxon>Cytophagia</taxon>
        <taxon>Cytophagales</taxon>
        <taxon>Fulvivirgaceae</taxon>
        <taxon>Chryseolinea</taxon>
    </lineage>
</organism>
<proteinExistence type="predicted"/>
<reference evidence="2 3" key="1">
    <citation type="submission" date="2021-01" db="EMBL/GenBank/DDBJ databases">
        <title>Chryseolinea sp. Jin1 Genome sequencing and assembly.</title>
        <authorList>
            <person name="Kim I."/>
        </authorList>
    </citation>
    <scope>NUCLEOTIDE SEQUENCE [LARGE SCALE GENOMIC DNA]</scope>
    <source>
        <strain evidence="2 3">Jin1</strain>
    </source>
</reference>
<evidence type="ECO:0000313" key="2">
    <source>
        <dbReference type="EMBL" id="MBL0741047.1"/>
    </source>
</evidence>
<comment type="caution">
    <text evidence="2">The sequence shown here is derived from an EMBL/GenBank/DDBJ whole genome shotgun (WGS) entry which is preliminary data.</text>
</comment>
<keyword evidence="3" id="KW-1185">Reference proteome</keyword>
<keyword evidence="1" id="KW-1133">Transmembrane helix</keyword>
<accession>A0ABS1KP57</accession>
<dbReference type="Proteomes" id="UP000613030">
    <property type="component" value="Unassembled WGS sequence"/>
</dbReference>
<dbReference type="RefSeq" id="WP_202008410.1">
    <property type="nucleotide sequence ID" value="NZ_JAERRB010000002.1"/>
</dbReference>
<dbReference type="Pfam" id="PF12732">
    <property type="entry name" value="YtxH"/>
    <property type="match status" value="1"/>
</dbReference>
<keyword evidence="1" id="KW-0812">Transmembrane</keyword>
<protein>
    <submittedName>
        <fullName evidence="2">YtxH domain-containing protein</fullName>
    </submittedName>
</protein>
<sequence length="84" mass="9080">MDSKKALLGIVAGIAAGAVLGVLFAPEKGSRTRRGIDRKGEDLADALNDKIDEKFDDLLDVVSCRMKKNNVQNNGEHVRTEVSV</sequence>
<evidence type="ECO:0000313" key="3">
    <source>
        <dbReference type="Proteomes" id="UP000613030"/>
    </source>
</evidence>
<dbReference type="InterPro" id="IPR024623">
    <property type="entry name" value="YtxH"/>
</dbReference>
<keyword evidence="1" id="KW-0472">Membrane</keyword>